<organism evidence="1 2">
    <name type="scientific">Segetibacter aerophilus</name>
    <dbReference type="NCBI Taxonomy" id="670293"/>
    <lineage>
        <taxon>Bacteria</taxon>
        <taxon>Pseudomonadati</taxon>
        <taxon>Bacteroidota</taxon>
        <taxon>Chitinophagia</taxon>
        <taxon>Chitinophagales</taxon>
        <taxon>Chitinophagaceae</taxon>
        <taxon>Segetibacter</taxon>
    </lineage>
</organism>
<sequence>MNKTSEKVLNYLTGANHLDAVTVDDLQRLVAESPYFPVTQFLLAKKLKDENEQEYLLQVQKTALYFSNPYWLEYQLTEETAAGENVEQTLPESPIETIETPQPLELENQPDQEIAPNTFKVAEGNEVLEAPTEIPENATAVTEDKVDENISEESTTLFNGTQAAEQTASVLEEHLSPATELEVIELEEEMAGVTHGTDEFTEKFLEETGNGLQKDQTVDDEHDRMFQNIKAMLDASSEEADADTKNATIAIDPYYTIDYFASQGIKLELDQNPQDQLGQNLKKFTQWLRHMKKLGPEDATEAINRTETEADIQQIADSSNTVREVVTEAMASVLEKQGKKDKAIELYNKLSFLNPHKSAYFADKIKKLKGF</sequence>
<gene>
    <name evidence="1" type="ORF">SAE01_11350</name>
</gene>
<dbReference type="AlphaFoldDB" id="A0A512B9M4"/>
<dbReference type="EMBL" id="BJYT01000002">
    <property type="protein sequence ID" value="GEO08639.1"/>
    <property type="molecule type" value="Genomic_DNA"/>
</dbReference>
<dbReference type="RefSeq" id="WP_147202689.1">
    <property type="nucleotide sequence ID" value="NZ_BJYT01000002.1"/>
</dbReference>
<comment type="caution">
    <text evidence="1">The sequence shown here is derived from an EMBL/GenBank/DDBJ whole genome shotgun (WGS) entry which is preliminary data.</text>
</comment>
<evidence type="ECO:0000313" key="2">
    <source>
        <dbReference type="Proteomes" id="UP000321513"/>
    </source>
</evidence>
<accession>A0A512B9M4</accession>
<evidence type="ECO:0008006" key="3">
    <source>
        <dbReference type="Google" id="ProtNLM"/>
    </source>
</evidence>
<name>A0A512B9M4_9BACT</name>
<proteinExistence type="predicted"/>
<dbReference type="Proteomes" id="UP000321513">
    <property type="component" value="Unassembled WGS sequence"/>
</dbReference>
<keyword evidence="2" id="KW-1185">Reference proteome</keyword>
<protein>
    <recommendedName>
        <fullName evidence="3">Tetratricopeptide repeat protein</fullName>
    </recommendedName>
</protein>
<dbReference type="OrthoDB" id="594666at2"/>
<evidence type="ECO:0000313" key="1">
    <source>
        <dbReference type="EMBL" id="GEO08639.1"/>
    </source>
</evidence>
<reference evidence="1 2" key="1">
    <citation type="submission" date="2019-07" db="EMBL/GenBank/DDBJ databases">
        <title>Whole genome shotgun sequence of Segetibacter aerophilus NBRC 106135.</title>
        <authorList>
            <person name="Hosoyama A."/>
            <person name="Uohara A."/>
            <person name="Ohji S."/>
            <person name="Ichikawa N."/>
        </authorList>
    </citation>
    <scope>NUCLEOTIDE SEQUENCE [LARGE SCALE GENOMIC DNA]</scope>
    <source>
        <strain evidence="1 2">NBRC 106135</strain>
    </source>
</reference>